<feature type="compositionally biased region" description="Acidic residues" evidence="1">
    <location>
        <begin position="146"/>
        <end position="161"/>
    </location>
</feature>
<accession>A0AAW2X019</accession>
<gene>
    <name evidence="2" type="ORF">Slati_1769500</name>
</gene>
<feature type="compositionally biased region" description="Basic and acidic residues" evidence="1">
    <location>
        <begin position="181"/>
        <end position="191"/>
    </location>
</feature>
<protein>
    <submittedName>
        <fullName evidence="2">Uncharacterized protein</fullName>
    </submittedName>
</protein>
<sequence>MTRLKNQSPPAAGHATNRQQRHTSHCRYPPPCSVLMIGIFENEQQQKKSGGKFLFKIGTTFSEHSLSERTTSILGDSRDTLSICSKVELHFYGACYTHNLHIACDSEPLDMVCLLRMGIVTCNDDSFEFINAGHSTTSFVQRPESQDEDDEEDDTGEEEKDDESKEEDKEKDDESEEEEESSKGTDAHMEDANNTNMQQQATLDEIARSITRMEANLITLFEHVGLTPRRPPPP</sequence>
<comment type="caution">
    <text evidence="2">The sequence shown here is derived from an EMBL/GenBank/DDBJ whole genome shotgun (WGS) entry which is preliminary data.</text>
</comment>
<feature type="region of interest" description="Disordered" evidence="1">
    <location>
        <begin position="1"/>
        <end position="25"/>
    </location>
</feature>
<dbReference type="EMBL" id="JACGWN010000006">
    <property type="protein sequence ID" value="KAL0446416.1"/>
    <property type="molecule type" value="Genomic_DNA"/>
</dbReference>
<evidence type="ECO:0000313" key="2">
    <source>
        <dbReference type="EMBL" id="KAL0446416.1"/>
    </source>
</evidence>
<evidence type="ECO:0000256" key="1">
    <source>
        <dbReference type="SAM" id="MobiDB-lite"/>
    </source>
</evidence>
<dbReference type="AlphaFoldDB" id="A0AAW2X019"/>
<reference evidence="2" key="2">
    <citation type="journal article" date="2024" name="Plant">
        <title>Genomic evolution and insights into agronomic trait innovations of Sesamum species.</title>
        <authorList>
            <person name="Miao H."/>
            <person name="Wang L."/>
            <person name="Qu L."/>
            <person name="Liu H."/>
            <person name="Sun Y."/>
            <person name="Le M."/>
            <person name="Wang Q."/>
            <person name="Wei S."/>
            <person name="Zheng Y."/>
            <person name="Lin W."/>
            <person name="Duan Y."/>
            <person name="Cao H."/>
            <person name="Xiong S."/>
            <person name="Wang X."/>
            <person name="Wei L."/>
            <person name="Li C."/>
            <person name="Ma Q."/>
            <person name="Ju M."/>
            <person name="Zhao R."/>
            <person name="Li G."/>
            <person name="Mu C."/>
            <person name="Tian Q."/>
            <person name="Mei H."/>
            <person name="Zhang T."/>
            <person name="Gao T."/>
            <person name="Zhang H."/>
        </authorList>
    </citation>
    <scope>NUCLEOTIDE SEQUENCE</scope>
    <source>
        <strain evidence="2">KEN1</strain>
    </source>
</reference>
<feature type="compositionally biased region" description="Polar residues" evidence="1">
    <location>
        <begin position="192"/>
        <end position="202"/>
    </location>
</feature>
<organism evidence="2">
    <name type="scientific">Sesamum latifolium</name>
    <dbReference type="NCBI Taxonomy" id="2727402"/>
    <lineage>
        <taxon>Eukaryota</taxon>
        <taxon>Viridiplantae</taxon>
        <taxon>Streptophyta</taxon>
        <taxon>Embryophyta</taxon>
        <taxon>Tracheophyta</taxon>
        <taxon>Spermatophyta</taxon>
        <taxon>Magnoliopsida</taxon>
        <taxon>eudicotyledons</taxon>
        <taxon>Gunneridae</taxon>
        <taxon>Pentapetalae</taxon>
        <taxon>asterids</taxon>
        <taxon>lamiids</taxon>
        <taxon>Lamiales</taxon>
        <taxon>Pedaliaceae</taxon>
        <taxon>Sesamum</taxon>
    </lineage>
</organism>
<name>A0AAW2X019_9LAMI</name>
<feature type="region of interest" description="Disordered" evidence="1">
    <location>
        <begin position="135"/>
        <end position="207"/>
    </location>
</feature>
<proteinExistence type="predicted"/>
<reference evidence="2" key="1">
    <citation type="submission" date="2020-06" db="EMBL/GenBank/DDBJ databases">
        <authorList>
            <person name="Li T."/>
            <person name="Hu X."/>
            <person name="Zhang T."/>
            <person name="Song X."/>
            <person name="Zhang H."/>
            <person name="Dai N."/>
            <person name="Sheng W."/>
            <person name="Hou X."/>
            <person name="Wei L."/>
        </authorList>
    </citation>
    <scope>NUCLEOTIDE SEQUENCE</scope>
    <source>
        <strain evidence="2">KEN1</strain>
        <tissue evidence="2">Leaf</tissue>
    </source>
</reference>
<feature type="compositionally biased region" description="Acidic residues" evidence="1">
    <location>
        <begin position="169"/>
        <end position="180"/>
    </location>
</feature>